<dbReference type="InterPro" id="IPR036390">
    <property type="entry name" value="WH_DNA-bd_sf"/>
</dbReference>
<geneLocation type="plasmid" evidence="6 7">
    <name>unnamed3</name>
</geneLocation>
<protein>
    <submittedName>
        <fullName evidence="6">Metalloregulator ArsR/SmtB family transcription factor</fullName>
    </submittedName>
</protein>
<evidence type="ECO:0000313" key="5">
    <source>
        <dbReference type="EMBL" id="GAA0454360.1"/>
    </source>
</evidence>
<evidence type="ECO:0000259" key="4">
    <source>
        <dbReference type="PROSITE" id="PS50987"/>
    </source>
</evidence>
<dbReference type="SUPFAM" id="SSF46785">
    <property type="entry name" value="Winged helix' DNA-binding domain"/>
    <property type="match status" value="1"/>
</dbReference>
<reference evidence="5" key="3">
    <citation type="submission" date="2023-12" db="EMBL/GenBank/DDBJ databases">
        <authorList>
            <person name="Sun Q."/>
            <person name="Inoue M."/>
        </authorList>
    </citation>
    <scope>NUCLEOTIDE SEQUENCE</scope>
    <source>
        <strain evidence="5">JCM 12289</strain>
    </source>
</reference>
<organism evidence="5 8">
    <name type="scientific">Halococcus dombrowskii</name>
    <dbReference type="NCBI Taxonomy" id="179637"/>
    <lineage>
        <taxon>Archaea</taxon>
        <taxon>Methanobacteriati</taxon>
        <taxon>Methanobacteriota</taxon>
        <taxon>Stenosarchaea group</taxon>
        <taxon>Halobacteria</taxon>
        <taxon>Halobacteriales</taxon>
        <taxon>Halococcaceae</taxon>
        <taxon>Halococcus</taxon>
    </lineage>
</organism>
<keyword evidence="7" id="KW-1185">Reference proteome</keyword>
<dbReference type="EMBL" id="BAAADN010000013">
    <property type="protein sequence ID" value="GAA0454360.1"/>
    <property type="molecule type" value="Genomic_DNA"/>
</dbReference>
<proteinExistence type="predicted"/>
<dbReference type="Proteomes" id="UP000830542">
    <property type="component" value="Plasmid unnamed3"/>
</dbReference>
<keyword evidence="2" id="KW-0238">DNA-binding</keyword>
<dbReference type="NCBIfam" id="NF033788">
    <property type="entry name" value="HTH_metalloreg"/>
    <property type="match status" value="1"/>
</dbReference>
<dbReference type="EMBL" id="CP095008">
    <property type="protein sequence ID" value="UOO97219.1"/>
    <property type="molecule type" value="Genomic_DNA"/>
</dbReference>
<accession>A0AAV3SE07</accession>
<feature type="domain" description="HTH arsR-type" evidence="4">
    <location>
        <begin position="34"/>
        <end position="127"/>
    </location>
</feature>
<reference evidence="6" key="2">
    <citation type="submission" date="2022-04" db="EMBL/GenBank/DDBJ databases">
        <title>Sequencing and genomic assembly of Halococcus dombrowskii.</title>
        <authorList>
            <person name="Lim S.W."/>
            <person name="MacLea K.S."/>
        </authorList>
    </citation>
    <scope>NUCLEOTIDE SEQUENCE</scope>
    <source>
        <strain evidence="6">H4</strain>
        <plasmid evidence="6">unnamed3</plasmid>
    </source>
</reference>
<evidence type="ECO:0000313" key="8">
    <source>
        <dbReference type="Proteomes" id="UP001500962"/>
    </source>
</evidence>
<evidence type="ECO:0000256" key="2">
    <source>
        <dbReference type="ARBA" id="ARBA00023125"/>
    </source>
</evidence>
<name>A0AAV3SE07_HALDO</name>
<dbReference type="SMART" id="SM00418">
    <property type="entry name" value="HTH_ARSR"/>
    <property type="match status" value="1"/>
</dbReference>
<evidence type="ECO:0000313" key="7">
    <source>
        <dbReference type="Proteomes" id="UP000830542"/>
    </source>
</evidence>
<dbReference type="PANTHER" id="PTHR33154:SF33">
    <property type="entry name" value="TRANSCRIPTIONAL REPRESSOR SDPR"/>
    <property type="match status" value="1"/>
</dbReference>
<keyword evidence="1" id="KW-0805">Transcription regulation</keyword>
<dbReference type="CDD" id="cd00090">
    <property type="entry name" value="HTH_ARSR"/>
    <property type="match status" value="1"/>
</dbReference>
<dbReference type="InterPro" id="IPR051081">
    <property type="entry name" value="HTH_MetalResp_TranReg"/>
</dbReference>
<evidence type="ECO:0000313" key="6">
    <source>
        <dbReference type="EMBL" id="UOO97219.1"/>
    </source>
</evidence>
<dbReference type="AlphaFoldDB" id="A0AAV3SE07"/>
<dbReference type="GeneID" id="71763727"/>
<dbReference type="Pfam" id="PF01022">
    <property type="entry name" value="HTH_5"/>
    <property type="match status" value="1"/>
</dbReference>
<dbReference type="InterPro" id="IPR036388">
    <property type="entry name" value="WH-like_DNA-bd_sf"/>
</dbReference>
<gene>
    <name evidence="5" type="ORF">GCM10008985_07690</name>
    <name evidence="6" type="ORF">MUK72_17725</name>
</gene>
<dbReference type="PROSITE" id="PS50987">
    <property type="entry name" value="HTH_ARSR_2"/>
    <property type="match status" value="1"/>
</dbReference>
<keyword evidence="3" id="KW-0804">Transcription</keyword>
<dbReference type="GO" id="GO:0003700">
    <property type="term" value="F:DNA-binding transcription factor activity"/>
    <property type="evidence" value="ECO:0007669"/>
    <property type="project" value="InterPro"/>
</dbReference>
<reference evidence="5" key="1">
    <citation type="journal article" date="2014" name="Int. J. Syst. Evol. Microbiol.">
        <title>Complete genome sequence of Corynebacterium casei LMG S-19264T (=DSM 44701T), isolated from a smear-ripened cheese.</title>
        <authorList>
            <consortium name="US DOE Joint Genome Institute (JGI-PGF)"/>
            <person name="Walter F."/>
            <person name="Albersmeier A."/>
            <person name="Kalinowski J."/>
            <person name="Ruckert C."/>
        </authorList>
    </citation>
    <scope>NUCLEOTIDE SEQUENCE</scope>
    <source>
        <strain evidence="5">JCM 12289</strain>
    </source>
</reference>
<dbReference type="RefSeq" id="WP_244706663.1">
    <property type="nucleotide sequence ID" value="NZ_BAAADN010000013.1"/>
</dbReference>
<dbReference type="Proteomes" id="UP001500962">
    <property type="component" value="Unassembled WGS sequence"/>
</dbReference>
<evidence type="ECO:0000256" key="3">
    <source>
        <dbReference type="ARBA" id="ARBA00023163"/>
    </source>
</evidence>
<dbReference type="InterPro" id="IPR011991">
    <property type="entry name" value="ArsR-like_HTH"/>
</dbReference>
<sequence length="127" mass="14246">MSQTDSPPDEAYSALDRLYDDPEARIADLRDTRSSVQDVVDQETVFKALANEDRLRVLETLRESECCGCELQVVLDAPQSTVATHLRKLKKAGLVKSRKKGKWSYYRIADTAVFELLDLARAVQGDA</sequence>
<keyword evidence="6" id="KW-0614">Plasmid</keyword>
<dbReference type="Gene3D" id="1.10.10.10">
    <property type="entry name" value="Winged helix-like DNA-binding domain superfamily/Winged helix DNA-binding domain"/>
    <property type="match status" value="1"/>
</dbReference>
<dbReference type="InterPro" id="IPR001845">
    <property type="entry name" value="HTH_ArsR_DNA-bd_dom"/>
</dbReference>
<dbReference type="PANTHER" id="PTHR33154">
    <property type="entry name" value="TRANSCRIPTIONAL REGULATOR, ARSR FAMILY"/>
    <property type="match status" value="1"/>
</dbReference>
<dbReference type="PRINTS" id="PR00778">
    <property type="entry name" value="HTHARSR"/>
</dbReference>
<dbReference type="GO" id="GO:0003677">
    <property type="term" value="F:DNA binding"/>
    <property type="evidence" value="ECO:0007669"/>
    <property type="project" value="UniProtKB-KW"/>
</dbReference>
<evidence type="ECO:0000256" key="1">
    <source>
        <dbReference type="ARBA" id="ARBA00023015"/>
    </source>
</evidence>
<dbReference type="KEGG" id="hdo:MUK72_17725"/>